<protein>
    <submittedName>
        <fullName evidence="3">Porin</fullName>
    </submittedName>
</protein>
<gene>
    <name evidence="3" type="ORF">H8K55_02555</name>
</gene>
<dbReference type="InterPro" id="IPR033900">
    <property type="entry name" value="Gram_neg_porin_domain"/>
</dbReference>
<reference evidence="3 4" key="1">
    <citation type="submission" date="2020-08" db="EMBL/GenBank/DDBJ databases">
        <title>Novel species isolated from subtropical streams in China.</title>
        <authorList>
            <person name="Lu H."/>
        </authorList>
    </citation>
    <scope>NUCLEOTIDE SEQUENCE [LARGE SCALE GENOMIC DNA]</scope>
    <source>
        <strain evidence="3 4">LX15W</strain>
    </source>
</reference>
<dbReference type="Proteomes" id="UP000624279">
    <property type="component" value="Unassembled WGS sequence"/>
</dbReference>
<comment type="caution">
    <text evidence="3">The sequence shown here is derived from an EMBL/GenBank/DDBJ whole genome shotgun (WGS) entry which is preliminary data.</text>
</comment>
<evidence type="ECO:0000259" key="2">
    <source>
        <dbReference type="Pfam" id="PF13609"/>
    </source>
</evidence>
<evidence type="ECO:0000313" key="3">
    <source>
        <dbReference type="EMBL" id="MBC3872455.1"/>
    </source>
</evidence>
<dbReference type="Pfam" id="PF13609">
    <property type="entry name" value="Porin_4"/>
    <property type="match status" value="1"/>
</dbReference>
<dbReference type="Gene3D" id="2.40.160.10">
    <property type="entry name" value="Porin"/>
    <property type="match status" value="1"/>
</dbReference>
<evidence type="ECO:0000256" key="1">
    <source>
        <dbReference type="SAM" id="SignalP"/>
    </source>
</evidence>
<keyword evidence="1" id="KW-0732">Signal</keyword>
<feature type="signal peptide" evidence="1">
    <location>
        <begin position="1"/>
        <end position="22"/>
    </location>
</feature>
<accession>A0ABR6Y767</accession>
<dbReference type="EMBL" id="JACOGA010000002">
    <property type="protein sequence ID" value="MBC3872455.1"/>
    <property type="molecule type" value="Genomic_DNA"/>
</dbReference>
<dbReference type="InterPro" id="IPR023614">
    <property type="entry name" value="Porin_dom_sf"/>
</dbReference>
<dbReference type="RefSeq" id="WP_186940456.1">
    <property type="nucleotide sequence ID" value="NZ_JACOGA010000002.1"/>
</dbReference>
<keyword evidence="4" id="KW-1185">Reference proteome</keyword>
<proteinExistence type="predicted"/>
<feature type="domain" description="Porin" evidence="2">
    <location>
        <begin position="12"/>
        <end position="379"/>
    </location>
</feature>
<name>A0ABR6Y767_9BURK</name>
<organism evidence="3 4">
    <name type="scientific">Undibacterium flavidum</name>
    <dbReference type="NCBI Taxonomy" id="2762297"/>
    <lineage>
        <taxon>Bacteria</taxon>
        <taxon>Pseudomonadati</taxon>
        <taxon>Pseudomonadota</taxon>
        <taxon>Betaproteobacteria</taxon>
        <taxon>Burkholderiales</taxon>
        <taxon>Oxalobacteraceae</taxon>
        <taxon>Undibacterium</taxon>
    </lineage>
</organism>
<dbReference type="SUPFAM" id="SSF56935">
    <property type="entry name" value="Porins"/>
    <property type="match status" value="1"/>
</dbReference>
<evidence type="ECO:0000313" key="4">
    <source>
        <dbReference type="Proteomes" id="UP000624279"/>
    </source>
</evidence>
<sequence>MKAHYIYPLILASIALAPVAQADDLSDWLKIDGFGTVGAYKGNNANAGVRVDTKQSTYSQNEWRFDGDTQASIQATLNPHGKLKAVLQLISKKDINSSHKPTVEWAYVSYPITSEIDFKLGRTVAPIYLLSDYRNLAYAQTTVRPQSEVYQVNPISYQDGATARWERKIGSGMLQLEGFFGKANVSVALGEVDLDRVKGLSLKWSDGSWAVRGGFSKYNASLTAPTVAATIKSLTALPSVVCANCSTVIPSIASLSPITADISTLGVTYDDGTWIAQTEWTKRKSSSVVISSVSAWDVLGGYRYGDFTPYVGAGRYNTDQANPGLLPGPGAPAAFKAQLNYLNASYLGVGKGDRDVFTVGVRWDFAKNLALKAQLERIKMDSPEIGASSYVQYPTSMLGKPNGFDGRVSMFTLNLDFVF</sequence>
<feature type="chain" id="PRO_5046818081" evidence="1">
    <location>
        <begin position="23"/>
        <end position="419"/>
    </location>
</feature>